<comment type="caution">
    <text evidence="1">The sequence shown here is derived from an EMBL/GenBank/DDBJ whole genome shotgun (WGS) entry which is preliminary data.</text>
</comment>
<dbReference type="AlphaFoldDB" id="A0AAV2ZKU7"/>
<name>A0AAV2ZKU7_9STRA</name>
<evidence type="ECO:0000313" key="1">
    <source>
        <dbReference type="EMBL" id="DBA05267.1"/>
    </source>
</evidence>
<sequence length="40" mass="4500">MLTSRSDLNGTRKPVDASSWDMRMAPMHGVCGAKMMSAWW</sequence>
<dbReference type="EMBL" id="DAKRPA010000001">
    <property type="protein sequence ID" value="DBA05267.1"/>
    <property type="molecule type" value="Genomic_DNA"/>
</dbReference>
<protein>
    <submittedName>
        <fullName evidence="1">Uncharacterized protein</fullName>
    </submittedName>
</protein>
<keyword evidence="2" id="KW-1185">Reference proteome</keyword>
<proteinExistence type="predicted"/>
<accession>A0AAV2ZKU7</accession>
<reference evidence="1" key="2">
    <citation type="journal article" date="2023" name="Microbiol Resour">
        <title>Decontamination and Annotation of the Draft Genome Sequence of the Oomycete Lagenidium giganteum ARSEF 373.</title>
        <authorList>
            <person name="Morgan W.R."/>
            <person name="Tartar A."/>
        </authorList>
    </citation>
    <scope>NUCLEOTIDE SEQUENCE</scope>
    <source>
        <strain evidence="1">ARSEF 373</strain>
    </source>
</reference>
<organism evidence="1 2">
    <name type="scientific">Lagenidium giganteum</name>
    <dbReference type="NCBI Taxonomy" id="4803"/>
    <lineage>
        <taxon>Eukaryota</taxon>
        <taxon>Sar</taxon>
        <taxon>Stramenopiles</taxon>
        <taxon>Oomycota</taxon>
        <taxon>Peronosporomycetes</taxon>
        <taxon>Pythiales</taxon>
        <taxon>Pythiaceae</taxon>
    </lineage>
</organism>
<dbReference type="Proteomes" id="UP001146120">
    <property type="component" value="Unassembled WGS sequence"/>
</dbReference>
<reference evidence="1" key="1">
    <citation type="submission" date="2022-11" db="EMBL/GenBank/DDBJ databases">
        <authorList>
            <person name="Morgan W.R."/>
            <person name="Tartar A."/>
        </authorList>
    </citation>
    <scope>NUCLEOTIDE SEQUENCE</scope>
    <source>
        <strain evidence="1">ARSEF 373</strain>
    </source>
</reference>
<evidence type="ECO:0000313" key="2">
    <source>
        <dbReference type="Proteomes" id="UP001146120"/>
    </source>
</evidence>
<gene>
    <name evidence="1" type="ORF">N0F65_007429</name>
</gene>